<comment type="caution">
    <text evidence="9">The sequence shown here is derived from an EMBL/GenBank/DDBJ whole genome shotgun (WGS) entry which is preliminary data.</text>
</comment>
<keyword evidence="3" id="KW-0150">Chloroplast</keyword>
<proteinExistence type="inferred from homology"/>
<dbReference type="Proteomes" id="UP001229421">
    <property type="component" value="Unassembled WGS sequence"/>
</dbReference>
<dbReference type="CDD" id="cd23659">
    <property type="entry name" value="USP_At3g01520-like"/>
    <property type="match status" value="1"/>
</dbReference>
<dbReference type="PANTHER" id="PTHR31793">
    <property type="entry name" value="4-HYDROXYBENZOYL-COA THIOESTERASE FAMILY MEMBER"/>
    <property type="match status" value="1"/>
</dbReference>
<name>A0AAD8KMB4_TARER</name>
<dbReference type="FunFam" id="3.10.129.10:FF:000037">
    <property type="entry name" value="acyl-acyl carrier protein thioesterase ATL3, chloroplastic"/>
    <property type="match status" value="1"/>
</dbReference>
<keyword evidence="5" id="KW-0378">Hydrolase</keyword>
<dbReference type="GO" id="GO:0006629">
    <property type="term" value="P:lipid metabolic process"/>
    <property type="evidence" value="ECO:0007669"/>
    <property type="project" value="UniProtKB-KW"/>
</dbReference>
<dbReference type="SUPFAM" id="SSF54637">
    <property type="entry name" value="Thioesterase/thiol ester dehydrase-isomerase"/>
    <property type="match status" value="1"/>
</dbReference>
<keyword evidence="7" id="KW-0443">Lipid metabolism</keyword>
<evidence type="ECO:0000259" key="8">
    <source>
        <dbReference type="Pfam" id="PF00582"/>
    </source>
</evidence>
<dbReference type="PRINTS" id="PR01438">
    <property type="entry name" value="UNVRSLSTRESS"/>
</dbReference>
<evidence type="ECO:0000313" key="10">
    <source>
        <dbReference type="Proteomes" id="UP001229421"/>
    </source>
</evidence>
<evidence type="ECO:0000256" key="7">
    <source>
        <dbReference type="ARBA" id="ARBA00023098"/>
    </source>
</evidence>
<dbReference type="PANTHER" id="PTHR31793:SF27">
    <property type="entry name" value="NOVEL THIOESTERASE SUPERFAMILY DOMAIN AND SAPOSIN A-TYPE DOMAIN CONTAINING PROTEIN (0610012H03RIK)"/>
    <property type="match status" value="1"/>
</dbReference>
<dbReference type="Pfam" id="PF13279">
    <property type="entry name" value="4HBT_2"/>
    <property type="match status" value="1"/>
</dbReference>
<evidence type="ECO:0000256" key="1">
    <source>
        <dbReference type="ARBA" id="ARBA00004229"/>
    </source>
</evidence>
<evidence type="ECO:0000256" key="4">
    <source>
        <dbReference type="ARBA" id="ARBA00022640"/>
    </source>
</evidence>
<accession>A0AAD8KMB4</accession>
<dbReference type="Gene3D" id="3.40.50.620">
    <property type="entry name" value="HUPs"/>
    <property type="match status" value="1"/>
</dbReference>
<evidence type="ECO:0000313" key="9">
    <source>
        <dbReference type="EMBL" id="KAK1425669.1"/>
    </source>
</evidence>
<dbReference type="SUPFAM" id="SSF52402">
    <property type="entry name" value="Adenine nucleotide alpha hydrolases-like"/>
    <property type="match status" value="1"/>
</dbReference>
<dbReference type="GO" id="GO:0016297">
    <property type="term" value="F:fatty acyl-[ACP] hydrolase activity"/>
    <property type="evidence" value="ECO:0007669"/>
    <property type="project" value="UniProtKB-ARBA"/>
</dbReference>
<dbReference type="InterPro" id="IPR006015">
    <property type="entry name" value="Universal_stress_UspA"/>
</dbReference>
<comment type="similarity">
    <text evidence="2">Belongs to the 4-hydroxybenzoyl-CoA thioesterase family.</text>
</comment>
<gene>
    <name evidence="9" type="ORF">QVD17_21024</name>
</gene>
<keyword evidence="4" id="KW-0934">Plastid</keyword>
<dbReference type="AlphaFoldDB" id="A0AAD8KMB4"/>
<feature type="domain" description="UspA" evidence="8">
    <location>
        <begin position="224"/>
        <end position="369"/>
    </location>
</feature>
<organism evidence="9 10">
    <name type="scientific">Tagetes erecta</name>
    <name type="common">African marigold</name>
    <dbReference type="NCBI Taxonomy" id="13708"/>
    <lineage>
        <taxon>Eukaryota</taxon>
        <taxon>Viridiplantae</taxon>
        <taxon>Streptophyta</taxon>
        <taxon>Embryophyta</taxon>
        <taxon>Tracheophyta</taxon>
        <taxon>Spermatophyta</taxon>
        <taxon>Magnoliopsida</taxon>
        <taxon>eudicotyledons</taxon>
        <taxon>Gunneridae</taxon>
        <taxon>Pentapetalae</taxon>
        <taxon>asterids</taxon>
        <taxon>campanulids</taxon>
        <taxon>Asterales</taxon>
        <taxon>Asteraceae</taxon>
        <taxon>Asteroideae</taxon>
        <taxon>Heliantheae alliance</taxon>
        <taxon>Tageteae</taxon>
        <taxon>Tagetes</taxon>
    </lineage>
</organism>
<sequence length="372" mass="41424">MLQTFISTGHVITPATRATSSSTVFLRHPPSNNHLLPPTNHRRQLKLRSLTTPIKNSNNFSIDLKSGTGMSGFLEVEFDVRDYELDQYGVVNNAIYANYCQHSRRQLMEKIGINIDTIAHTGNAVALSELSIKYIAPLRIGDKFVVRVRISDTSAARVYFEHFIFKIPNEEPILEARATVVWLDKSYRPIRIPPDVRSRIVQFIRHDMAEEVFEAATMEGNMKNKVMVAIDESEYSQYALKWALETLASTIADCEVVIYTARAPVDIGYLYASSWGTAELIKELKENDKKAALDLLNKAKATCADYGITAEGMTEIGDPKVAICNAIEKLNIQLLVVGSHGRGAVTRAFLGSVSNYCVNHAKCPVLVVKKAD</sequence>
<evidence type="ECO:0000256" key="3">
    <source>
        <dbReference type="ARBA" id="ARBA00022528"/>
    </source>
</evidence>
<dbReference type="GO" id="GO:0009507">
    <property type="term" value="C:chloroplast"/>
    <property type="evidence" value="ECO:0007669"/>
    <property type="project" value="UniProtKB-SubCell"/>
</dbReference>
<dbReference type="CDD" id="cd00586">
    <property type="entry name" value="4HBT"/>
    <property type="match status" value="1"/>
</dbReference>
<comment type="subcellular location">
    <subcellularLocation>
        <location evidence="1">Plastid</location>
        <location evidence="1">Chloroplast</location>
    </subcellularLocation>
</comment>
<protein>
    <recommendedName>
        <fullName evidence="8">UspA domain-containing protein</fullName>
    </recommendedName>
</protein>
<evidence type="ECO:0000256" key="6">
    <source>
        <dbReference type="ARBA" id="ARBA00022946"/>
    </source>
</evidence>
<keyword evidence="10" id="KW-1185">Reference proteome</keyword>
<dbReference type="InterPro" id="IPR014729">
    <property type="entry name" value="Rossmann-like_a/b/a_fold"/>
</dbReference>
<evidence type="ECO:0000256" key="2">
    <source>
        <dbReference type="ARBA" id="ARBA00005953"/>
    </source>
</evidence>
<dbReference type="InterPro" id="IPR006016">
    <property type="entry name" value="UspA"/>
</dbReference>
<dbReference type="Pfam" id="PF00582">
    <property type="entry name" value="Usp"/>
    <property type="match status" value="1"/>
</dbReference>
<dbReference type="InterPro" id="IPR029069">
    <property type="entry name" value="HotDog_dom_sf"/>
</dbReference>
<dbReference type="InterPro" id="IPR050563">
    <property type="entry name" value="4-hydroxybenzoyl-CoA_TE"/>
</dbReference>
<evidence type="ECO:0000256" key="5">
    <source>
        <dbReference type="ARBA" id="ARBA00022801"/>
    </source>
</evidence>
<dbReference type="EMBL" id="JAUHHV010000005">
    <property type="protein sequence ID" value="KAK1425669.1"/>
    <property type="molecule type" value="Genomic_DNA"/>
</dbReference>
<dbReference type="Gene3D" id="3.10.129.10">
    <property type="entry name" value="Hotdog Thioesterase"/>
    <property type="match status" value="1"/>
</dbReference>
<reference evidence="9" key="1">
    <citation type="journal article" date="2023" name="bioRxiv">
        <title>Improved chromosome-level genome assembly for marigold (Tagetes erecta).</title>
        <authorList>
            <person name="Jiang F."/>
            <person name="Yuan L."/>
            <person name="Wang S."/>
            <person name="Wang H."/>
            <person name="Xu D."/>
            <person name="Wang A."/>
            <person name="Fan W."/>
        </authorList>
    </citation>
    <scope>NUCLEOTIDE SEQUENCE</scope>
    <source>
        <strain evidence="9">WSJ</strain>
        <tissue evidence="9">Leaf</tissue>
    </source>
</reference>
<keyword evidence="6" id="KW-0809">Transit peptide</keyword>